<evidence type="ECO:0008006" key="5">
    <source>
        <dbReference type="Google" id="ProtNLM"/>
    </source>
</evidence>
<gene>
    <name evidence="3" type="ORF">BKA23_0006</name>
</gene>
<dbReference type="OrthoDB" id="4842970at2"/>
<feature type="region of interest" description="Disordered" evidence="1">
    <location>
        <begin position="395"/>
        <end position="441"/>
    </location>
</feature>
<evidence type="ECO:0000313" key="3">
    <source>
        <dbReference type="EMBL" id="TWE11244.1"/>
    </source>
</evidence>
<dbReference type="AlphaFoldDB" id="A0A561E6M0"/>
<evidence type="ECO:0000256" key="2">
    <source>
        <dbReference type="SAM" id="SignalP"/>
    </source>
</evidence>
<dbReference type="PROSITE" id="PS51257">
    <property type="entry name" value="PROKAR_LIPOPROTEIN"/>
    <property type="match status" value="1"/>
</dbReference>
<dbReference type="Gene3D" id="1.50.10.20">
    <property type="match status" value="1"/>
</dbReference>
<dbReference type="SUPFAM" id="SSF48239">
    <property type="entry name" value="Terpenoid cyclases/Protein prenyltransferases"/>
    <property type="match status" value="1"/>
</dbReference>
<dbReference type="EMBL" id="VIVQ01000001">
    <property type="protein sequence ID" value="TWE11244.1"/>
    <property type="molecule type" value="Genomic_DNA"/>
</dbReference>
<proteinExistence type="predicted"/>
<keyword evidence="2" id="KW-0732">Signal</keyword>
<dbReference type="RefSeq" id="WP_145224357.1">
    <property type="nucleotide sequence ID" value="NZ_VIVQ01000001.1"/>
</dbReference>
<comment type="caution">
    <text evidence="3">The sequence shown here is derived from an EMBL/GenBank/DDBJ whole genome shotgun (WGS) entry which is preliminary data.</text>
</comment>
<protein>
    <recommendedName>
        <fullName evidence="5">Prenyltransferase/squalene oxidase-like repeat protein</fullName>
    </recommendedName>
</protein>
<keyword evidence="4" id="KW-1185">Reference proteome</keyword>
<dbReference type="CDD" id="cd00688">
    <property type="entry name" value="ISOPREN_C2_like"/>
    <property type="match status" value="1"/>
</dbReference>
<accession>A0A561E6M0</accession>
<dbReference type="InterPro" id="IPR008930">
    <property type="entry name" value="Terpenoid_cyclase/PrenylTrfase"/>
</dbReference>
<evidence type="ECO:0000256" key="1">
    <source>
        <dbReference type="SAM" id="MobiDB-lite"/>
    </source>
</evidence>
<name>A0A561E6M0_9MICO</name>
<sequence>MQVPINRRLLAATAGVLTACAGTGLAHAPSSYAAVGGSPLATAPGNPVAATAASTWLRSQLDSTGAMPGFAPGSPDVGLTIDTYWAMKAAGAPKAQLAKTWSAISSHAQAYAGPQVYSGVTYITAGASAKVLFAAATAGVSPVLTQPGGYKLNILDQTLALVNQKPGPEHGRLQDPAADGPDSSNLFSQSLAVLGFVGMNEQKTTKRAVVQDAVNFLLTQQCSAGYFRMFYNDNLSCNAARPSGNAQPDNDGTSMGLQALMAAKAAGLSVPQSAITRGAAFLVSAQKANGSFGGGVSTESPNSNSTGLAAATLQAAGEIHAAAKAGAWMTTVQAMEPRIKGTPLAADAGAIAYDQPTFAAALKSGIGSMVGVWQRATPQAIFAFARVPFIDLVSTVSPTKPTPTPTPTPTKRSPKPTPSHTTTPKPTLPASPAATAVRPTAASSATSAAGVVVGGSGGGGAAAGLAGSNLIAGAAPQGATGDAAPTATASATTSASVIPPASSTSTPRATGQADVAALGSPSSAHGGTNEWPLTIAIVIGALAAGALLVTPRLLKKED</sequence>
<feature type="region of interest" description="Disordered" evidence="1">
    <location>
        <begin position="476"/>
        <end position="525"/>
    </location>
</feature>
<feature type="signal peptide" evidence="2">
    <location>
        <begin position="1"/>
        <end position="33"/>
    </location>
</feature>
<feature type="compositionally biased region" description="Low complexity" evidence="1">
    <location>
        <begin position="476"/>
        <end position="507"/>
    </location>
</feature>
<dbReference type="Proteomes" id="UP000318297">
    <property type="component" value="Unassembled WGS sequence"/>
</dbReference>
<reference evidence="3 4" key="1">
    <citation type="submission" date="2019-06" db="EMBL/GenBank/DDBJ databases">
        <title>Sequencing the genomes of 1000 actinobacteria strains.</title>
        <authorList>
            <person name="Klenk H.-P."/>
        </authorList>
    </citation>
    <scope>NUCLEOTIDE SEQUENCE [LARGE SCALE GENOMIC DNA]</scope>
    <source>
        <strain evidence="3 4">DSM 19560</strain>
    </source>
</reference>
<feature type="chain" id="PRO_5039488977" description="Prenyltransferase/squalene oxidase-like repeat protein" evidence="2">
    <location>
        <begin position="34"/>
        <end position="558"/>
    </location>
</feature>
<feature type="compositionally biased region" description="Low complexity" evidence="1">
    <location>
        <begin position="418"/>
        <end position="441"/>
    </location>
</feature>
<organism evidence="3 4">
    <name type="scientific">Rudaeicoccus suwonensis</name>
    <dbReference type="NCBI Taxonomy" id="657409"/>
    <lineage>
        <taxon>Bacteria</taxon>
        <taxon>Bacillati</taxon>
        <taxon>Actinomycetota</taxon>
        <taxon>Actinomycetes</taxon>
        <taxon>Micrococcales</taxon>
        <taxon>Dermacoccaceae</taxon>
        <taxon>Rudaeicoccus</taxon>
    </lineage>
</organism>
<evidence type="ECO:0000313" key="4">
    <source>
        <dbReference type="Proteomes" id="UP000318297"/>
    </source>
</evidence>